<organism evidence="2 3">
    <name type="scientific">Ureibacillus acetophenoni</name>
    <dbReference type="NCBI Taxonomy" id="614649"/>
    <lineage>
        <taxon>Bacteria</taxon>
        <taxon>Bacillati</taxon>
        <taxon>Bacillota</taxon>
        <taxon>Bacilli</taxon>
        <taxon>Bacillales</taxon>
        <taxon>Caryophanaceae</taxon>
        <taxon>Ureibacillus</taxon>
    </lineage>
</organism>
<feature type="coiled-coil region" evidence="1">
    <location>
        <begin position="54"/>
        <end position="92"/>
    </location>
</feature>
<dbReference type="AlphaFoldDB" id="A0A285TYT4"/>
<evidence type="ECO:0000256" key="1">
    <source>
        <dbReference type="SAM" id="Coils"/>
    </source>
</evidence>
<reference evidence="3" key="1">
    <citation type="submission" date="2017-08" db="EMBL/GenBank/DDBJ databases">
        <authorList>
            <person name="Varghese N."/>
            <person name="Submissions S."/>
        </authorList>
    </citation>
    <scope>NUCLEOTIDE SEQUENCE [LARGE SCALE GENOMIC DNA]</scope>
    <source>
        <strain evidence="3">JC23</strain>
    </source>
</reference>
<evidence type="ECO:0000313" key="2">
    <source>
        <dbReference type="EMBL" id="SOC34860.1"/>
    </source>
</evidence>
<keyword evidence="3" id="KW-1185">Reference proteome</keyword>
<evidence type="ECO:0000313" key="3">
    <source>
        <dbReference type="Proteomes" id="UP000219252"/>
    </source>
</evidence>
<name>A0A285TYT4_9BACL</name>
<accession>A0A285TYT4</accession>
<dbReference type="Proteomes" id="UP000219252">
    <property type="component" value="Unassembled WGS sequence"/>
</dbReference>
<protein>
    <submittedName>
        <fullName evidence="2">Uncharacterized protein</fullName>
    </submittedName>
</protein>
<gene>
    <name evidence="2" type="ORF">SAMN05877842_101133</name>
</gene>
<proteinExistence type="predicted"/>
<dbReference type="RefSeq" id="WP_097147702.1">
    <property type="nucleotide sequence ID" value="NZ_OBQC01000001.1"/>
</dbReference>
<keyword evidence="1" id="KW-0175">Coiled coil</keyword>
<dbReference type="EMBL" id="OBQC01000001">
    <property type="protein sequence ID" value="SOC34860.1"/>
    <property type="molecule type" value="Genomic_DNA"/>
</dbReference>
<sequence length="93" mass="10814">MDNEKTQELVLKLLDIVTLLLQSQIGNTSPQEASKNSTDIDQSKLDLFQVMIDQINMKSDISEMERKLKTLESKMEQQNEELQKVIQFNRKES</sequence>